<dbReference type="Pfam" id="PF00359">
    <property type="entry name" value="PTS_EIIA_2"/>
    <property type="match status" value="1"/>
</dbReference>
<dbReference type="PANTHER" id="PTHR47738">
    <property type="entry name" value="PTS SYSTEM FRUCTOSE-LIKE EIIA COMPONENT-RELATED"/>
    <property type="match status" value="1"/>
</dbReference>
<gene>
    <name evidence="2" type="ORF">TSYNT_5353</name>
</gene>
<name>A0A0U9HF60_9FIRM</name>
<protein>
    <submittedName>
        <fullName evidence="2">PTS system, galactitol-specific IIA component</fullName>
    </submittedName>
</protein>
<sequence>MQEVKLIDPSLIMLNVEATEKEEVITLMAKKLISEGYVKSSYLNAILQREKEYPTGLPTNGVGVAIPHTDIEHVIKPGIAVATLKNPVKFNVMGNPDEEVDVKLIFMLAITDPNTQINLLKKLVDIFQKKRFLIKLISIENKEEFAKELNSAISNATDELNNNINSI</sequence>
<dbReference type="InterPro" id="IPR002178">
    <property type="entry name" value="PTS_EIIA_type-2_dom"/>
</dbReference>
<evidence type="ECO:0000313" key="2">
    <source>
        <dbReference type="EMBL" id="GAQ24516.1"/>
    </source>
</evidence>
<organism evidence="2">
    <name type="scientific">Tepidanaerobacter syntrophicus</name>
    <dbReference type="NCBI Taxonomy" id="224999"/>
    <lineage>
        <taxon>Bacteria</taxon>
        <taxon>Bacillati</taxon>
        <taxon>Bacillota</taxon>
        <taxon>Clostridia</taxon>
        <taxon>Thermosediminibacterales</taxon>
        <taxon>Tepidanaerobacteraceae</taxon>
        <taxon>Tepidanaerobacter</taxon>
    </lineage>
</organism>
<reference evidence="2" key="1">
    <citation type="journal article" date="2016" name="Genome Announc.">
        <title>Draft Genome Sequence of the Syntrophic Lactate-Degrading Bacterium Tepidanaerobacter syntrophicus JLT.</title>
        <authorList>
            <person name="Matsuura N."/>
            <person name="Ohashi A."/>
            <person name="Tourlousse D.M."/>
            <person name="Sekiguchi Y."/>
        </authorList>
    </citation>
    <scope>NUCLEOTIDE SEQUENCE [LARGE SCALE GENOMIC DNA]</scope>
    <source>
        <strain evidence="2">JL</strain>
    </source>
</reference>
<feature type="domain" description="PTS EIIA type-2" evidence="1">
    <location>
        <begin position="5"/>
        <end position="152"/>
    </location>
</feature>
<dbReference type="PANTHER" id="PTHR47738:SF3">
    <property type="entry name" value="PHOSPHOTRANSFERASE SYSTEM MANNITOL_FRUCTOSE-SPECIFIC IIA DOMAIN CONTAINING PROTEIN"/>
    <property type="match status" value="1"/>
</dbReference>
<accession>A0A0U9HF60</accession>
<dbReference type="Proteomes" id="UP000062160">
    <property type="component" value="Unassembled WGS sequence"/>
</dbReference>
<proteinExistence type="predicted"/>
<dbReference type="PROSITE" id="PS51094">
    <property type="entry name" value="PTS_EIIA_TYPE_2"/>
    <property type="match status" value="1"/>
</dbReference>
<evidence type="ECO:0000313" key="3">
    <source>
        <dbReference type="Proteomes" id="UP000062160"/>
    </source>
</evidence>
<dbReference type="Gene3D" id="3.40.930.10">
    <property type="entry name" value="Mannitol-specific EII, Chain A"/>
    <property type="match status" value="1"/>
</dbReference>
<dbReference type="STRING" id="224999.GCA_001485475_00505"/>
<dbReference type="AlphaFoldDB" id="A0A0U9HF60"/>
<dbReference type="OrthoDB" id="370976at2"/>
<evidence type="ECO:0000259" key="1">
    <source>
        <dbReference type="PROSITE" id="PS51094"/>
    </source>
</evidence>
<dbReference type="InterPro" id="IPR051541">
    <property type="entry name" value="PTS_SugarTrans_NitroReg"/>
</dbReference>
<dbReference type="CDD" id="cd00211">
    <property type="entry name" value="PTS_IIA_fru"/>
    <property type="match status" value="1"/>
</dbReference>
<keyword evidence="3" id="KW-1185">Reference proteome</keyword>
<dbReference type="EMBL" id="DF976999">
    <property type="protein sequence ID" value="GAQ24516.1"/>
    <property type="molecule type" value="Genomic_DNA"/>
</dbReference>
<dbReference type="RefSeq" id="WP_059031572.1">
    <property type="nucleotide sequence ID" value="NZ_DF976999.1"/>
</dbReference>
<dbReference type="InterPro" id="IPR016152">
    <property type="entry name" value="PTrfase/Anion_transptr"/>
</dbReference>
<dbReference type="SUPFAM" id="SSF55804">
    <property type="entry name" value="Phoshotransferase/anion transport protein"/>
    <property type="match status" value="1"/>
</dbReference>